<keyword evidence="3" id="KW-0472">Membrane</keyword>
<gene>
    <name evidence="5" type="ORF">ACFOUW_20685</name>
</gene>
<dbReference type="InterPro" id="IPR001623">
    <property type="entry name" value="DnaJ_domain"/>
</dbReference>
<protein>
    <submittedName>
        <fullName evidence="5">Tetratricopeptide repeat protein</fullName>
    </submittedName>
</protein>
<dbReference type="InterPro" id="IPR011990">
    <property type="entry name" value="TPR-like_helical_dom_sf"/>
</dbReference>
<organism evidence="5 6">
    <name type="scientific">Tenggerimyces flavus</name>
    <dbReference type="NCBI Taxonomy" id="1708749"/>
    <lineage>
        <taxon>Bacteria</taxon>
        <taxon>Bacillati</taxon>
        <taxon>Actinomycetota</taxon>
        <taxon>Actinomycetes</taxon>
        <taxon>Propionibacteriales</taxon>
        <taxon>Nocardioidaceae</taxon>
        <taxon>Tenggerimyces</taxon>
    </lineage>
</organism>
<dbReference type="InterPro" id="IPR019734">
    <property type="entry name" value="TPR_rpt"/>
</dbReference>
<dbReference type="Pfam" id="PF13432">
    <property type="entry name" value="TPR_16"/>
    <property type="match status" value="1"/>
</dbReference>
<name>A0ABV7YD79_9ACTN</name>
<evidence type="ECO:0000256" key="2">
    <source>
        <dbReference type="SAM" id="MobiDB-lite"/>
    </source>
</evidence>
<feature type="repeat" description="TPR" evidence="1">
    <location>
        <begin position="140"/>
        <end position="173"/>
    </location>
</feature>
<feature type="compositionally biased region" description="Basic and acidic residues" evidence="2">
    <location>
        <begin position="39"/>
        <end position="68"/>
    </location>
</feature>
<evidence type="ECO:0000313" key="6">
    <source>
        <dbReference type="Proteomes" id="UP001595699"/>
    </source>
</evidence>
<dbReference type="Gene3D" id="1.25.40.10">
    <property type="entry name" value="Tetratricopeptide repeat domain"/>
    <property type="match status" value="1"/>
</dbReference>
<proteinExistence type="predicted"/>
<dbReference type="Gene3D" id="1.10.287.110">
    <property type="entry name" value="DnaJ domain"/>
    <property type="match status" value="1"/>
</dbReference>
<evidence type="ECO:0000259" key="4">
    <source>
        <dbReference type="PROSITE" id="PS50076"/>
    </source>
</evidence>
<keyword evidence="3" id="KW-1133">Transmembrane helix</keyword>
<dbReference type="EMBL" id="JBHRZH010000017">
    <property type="protein sequence ID" value="MFC3763271.1"/>
    <property type="molecule type" value="Genomic_DNA"/>
</dbReference>
<dbReference type="PROSITE" id="PS50005">
    <property type="entry name" value="TPR"/>
    <property type="match status" value="1"/>
</dbReference>
<dbReference type="PROSITE" id="PS50076">
    <property type="entry name" value="DNAJ_2"/>
    <property type="match status" value="1"/>
</dbReference>
<reference evidence="6" key="1">
    <citation type="journal article" date="2019" name="Int. J. Syst. Evol. Microbiol.">
        <title>The Global Catalogue of Microorganisms (GCM) 10K type strain sequencing project: providing services to taxonomists for standard genome sequencing and annotation.</title>
        <authorList>
            <consortium name="The Broad Institute Genomics Platform"/>
            <consortium name="The Broad Institute Genome Sequencing Center for Infectious Disease"/>
            <person name="Wu L."/>
            <person name="Ma J."/>
        </authorList>
    </citation>
    <scope>NUCLEOTIDE SEQUENCE [LARGE SCALE GENOMIC DNA]</scope>
    <source>
        <strain evidence="6">CGMCC 4.7241</strain>
    </source>
</reference>
<dbReference type="SUPFAM" id="SSF48452">
    <property type="entry name" value="TPR-like"/>
    <property type="match status" value="1"/>
</dbReference>
<accession>A0ABV7YD79</accession>
<feature type="region of interest" description="Disordered" evidence="2">
    <location>
        <begin position="34"/>
        <end position="101"/>
    </location>
</feature>
<dbReference type="SUPFAM" id="SSF46565">
    <property type="entry name" value="Chaperone J-domain"/>
    <property type="match status" value="1"/>
</dbReference>
<feature type="transmembrane region" description="Helical" evidence="3">
    <location>
        <begin position="269"/>
        <end position="288"/>
    </location>
</feature>
<evidence type="ECO:0000313" key="5">
    <source>
        <dbReference type="EMBL" id="MFC3763271.1"/>
    </source>
</evidence>
<keyword evidence="6" id="KW-1185">Reference proteome</keyword>
<evidence type="ECO:0000256" key="3">
    <source>
        <dbReference type="SAM" id="Phobius"/>
    </source>
</evidence>
<keyword evidence="1" id="KW-0802">TPR repeat</keyword>
<sequence length="306" mass="35490">MADYYELLDVRRSATPDIIRAAITAQRRIWVRRQSSPDPVRRTEAEQRVRDIDAAERTLLDPERRRSYDSQGPAPEPVRKETRIEPTRQPPPRPTTTGNVPEIGSAAFHIRRGDRLLDEGKWPLAIAEYEAARERDPESVEALEGIALAYFRSHRVNEALKVLDQALAEQPDNENVKLTMMNALYQSALDEVGQDQRITSRRELNAVKSRLRRMRKVGANDRHSPMMMQHLNDILRTARKANWRPSFHKKWYAILLTGSLLLAASQQTTFSYVMGGIFFAAFVALYVVRHRVPNWRIDRRNTNRWR</sequence>
<dbReference type="InterPro" id="IPR036869">
    <property type="entry name" value="J_dom_sf"/>
</dbReference>
<keyword evidence="3" id="KW-0812">Transmembrane</keyword>
<feature type="domain" description="J" evidence="4">
    <location>
        <begin position="3"/>
        <end position="72"/>
    </location>
</feature>
<dbReference type="RefSeq" id="WP_205119661.1">
    <property type="nucleotide sequence ID" value="NZ_JAFBCM010000001.1"/>
</dbReference>
<comment type="caution">
    <text evidence="5">The sequence shown here is derived from an EMBL/GenBank/DDBJ whole genome shotgun (WGS) entry which is preliminary data.</text>
</comment>
<dbReference type="Proteomes" id="UP001595699">
    <property type="component" value="Unassembled WGS sequence"/>
</dbReference>
<evidence type="ECO:0000256" key="1">
    <source>
        <dbReference type="PROSITE-ProRule" id="PRU00339"/>
    </source>
</evidence>
<dbReference type="SMART" id="SM00028">
    <property type="entry name" value="TPR"/>
    <property type="match status" value="2"/>
</dbReference>
<feature type="compositionally biased region" description="Basic and acidic residues" evidence="2">
    <location>
        <begin position="77"/>
        <end position="86"/>
    </location>
</feature>